<organism evidence="1">
    <name type="scientific">marine sediment metagenome</name>
    <dbReference type="NCBI Taxonomy" id="412755"/>
    <lineage>
        <taxon>unclassified sequences</taxon>
        <taxon>metagenomes</taxon>
        <taxon>ecological metagenomes</taxon>
    </lineage>
</organism>
<sequence length="85" mass="9291">MSGYMTATAARALYDRAQRPRPSRVTPERNAALAAMLADEIRVARASGAVMAAQGHNGPAAYVFSEVRRMTELRGFYAGERSEAW</sequence>
<dbReference type="AlphaFoldDB" id="A0A0F9SH14"/>
<evidence type="ECO:0000313" key="1">
    <source>
        <dbReference type="EMBL" id="KKN61582.1"/>
    </source>
</evidence>
<protein>
    <submittedName>
        <fullName evidence="1">Uncharacterized protein</fullName>
    </submittedName>
</protein>
<name>A0A0F9SH14_9ZZZZ</name>
<gene>
    <name evidence="1" type="ORF">LCGC14_0520350</name>
</gene>
<reference evidence="1" key="1">
    <citation type="journal article" date="2015" name="Nature">
        <title>Complex archaea that bridge the gap between prokaryotes and eukaryotes.</title>
        <authorList>
            <person name="Spang A."/>
            <person name="Saw J.H."/>
            <person name="Jorgensen S.L."/>
            <person name="Zaremba-Niedzwiedzka K."/>
            <person name="Martijn J."/>
            <person name="Lind A.E."/>
            <person name="van Eijk R."/>
            <person name="Schleper C."/>
            <person name="Guy L."/>
            <person name="Ettema T.J."/>
        </authorList>
    </citation>
    <scope>NUCLEOTIDE SEQUENCE</scope>
</reference>
<proteinExistence type="predicted"/>
<comment type="caution">
    <text evidence="1">The sequence shown here is derived from an EMBL/GenBank/DDBJ whole genome shotgun (WGS) entry which is preliminary data.</text>
</comment>
<accession>A0A0F9SH14</accession>
<dbReference type="EMBL" id="LAZR01000653">
    <property type="protein sequence ID" value="KKN61582.1"/>
    <property type="molecule type" value="Genomic_DNA"/>
</dbReference>